<evidence type="ECO:0000313" key="4">
    <source>
        <dbReference type="Proteomes" id="UP000799439"/>
    </source>
</evidence>
<organism evidence="3 4">
    <name type="scientific">Myriangium duriaei CBS 260.36</name>
    <dbReference type="NCBI Taxonomy" id="1168546"/>
    <lineage>
        <taxon>Eukaryota</taxon>
        <taxon>Fungi</taxon>
        <taxon>Dikarya</taxon>
        <taxon>Ascomycota</taxon>
        <taxon>Pezizomycotina</taxon>
        <taxon>Dothideomycetes</taxon>
        <taxon>Dothideomycetidae</taxon>
        <taxon>Myriangiales</taxon>
        <taxon>Myriangiaceae</taxon>
        <taxon>Myriangium</taxon>
    </lineage>
</organism>
<feature type="region of interest" description="Disordered" evidence="1">
    <location>
        <begin position="168"/>
        <end position="230"/>
    </location>
</feature>
<feature type="compositionally biased region" description="Polar residues" evidence="1">
    <location>
        <begin position="207"/>
        <end position="230"/>
    </location>
</feature>
<evidence type="ECO:0000313" key="3">
    <source>
        <dbReference type="EMBL" id="KAF2157681.1"/>
    </source>
</evidence>
<dbReference type="Proteomes" id="UP000799439">
    <property type="component" value="Unassembled WGS sequence"/>
</dbReference>
<gene>
    <name evidence="3" type="ORF">K461DRAFT_273901</name>
</gene>
<feature type="compositionally biased region" description="Polar residues" evidence="1">
    <location>
        <begin position="104"/>
        <end position="119"/>
    </location>
</feature>
<keyword evidence="4" id="KW-1185">Reference proteome</keyword>
<feature type="domain" description="DUF7624" evidence="2">
    <location>
        <begin position="574"/>
        <end position="707"/>
    </location>
</feature>
<dbReference type="AlphaFoldDB" id="A0A9P4J9S6"/>
<sequence>MAVPSSSPSGPSPLPSPRRVDNTSDTSDATKSPEIHAEMSPRNQDYLVPPSPYPQHVDPSPIESTGTDGTDIDDEAQDGASTAATDSATAPSPATDANPGPATSPVSPNSLAKLNTTAPPQKGSGWEDTPSSVIFVPQGFKQFNNKSAAPAPTDLVEVHLPERIMASPVTPDAANGPDDERLSVQTLSPASDHRHQARPPSIEITRQDSVAESDSSKSTPHISSQHATDLSFTSDTDNHVQIVNVDGDLLARMDAELHTLRQPLSQCWTLCCTLENLSASFRNRVFSNTPHGMLQEKAWDSCWNLCKNLYEYLDDPVANMDHTVELCREFTRARFAARSKSRDSTDAMLRVSFEMNEHLYNIRDTSLPWRFVKRTMEFHVAFCHRMMKQRSTWPEETDALLKAGWSLAESLYSLQQSSADETANQEDLIMTAVSACWELSDLFRSGWIQFRPERSTPRANQTKFLSRTRRVLAASEGRVSSLSNRTYHDAASFPLQEPPLPPETPVTIFDDITTSASPEATNVPNILVLGPDHPSSRPTGNRTTFHDRWSSNASMISERTGGLQSSQRTSSTNAANKAHNGHLFMLRVLLVRTAINHGFKSFPSANASTGSPGRLRHGSLAAFVGSLPENAFGDHASKLQLLDTYKVVISQDDGLRDISKFVGKSYPAIQIARAVTYFSSDDPHQYGWMDQLYDHVVGGRAHEMRNERLELDL</sequence>
<feature type="compositionally biased region" description="Low complexity" evidence="1">
    <location>
        <begin position="80"/>
        <end position="97"/>
    </location>
</feature>
<proteinExistence type="predicted"/>
<dbReference type="EMBL" id="ML996081">
    <property type="protein sequence ID" value="KAF2157681.1"/>
    <property type="molecule type" value="Genomic_DNA"/>
</dbReference>
<accession>A0A9P4J9S6</accession>
<dbReference type="Pfam" id="PF24616">
    <property type="entry name" value="DUF7624"/>
    <property type="match status" value="1"/>
</dbReference>
<comment type="caution">
    <text evidence="3">The sequence shown here is derived from an EMBL/GenBank/DDBJ whole genome shotgun (WGS) entry which is preliminary data.</text>
</comment>
<evidence type="ECO:0000259" key="2">
    <source>
        <dbReference type="Pfam" id="PF24616"/>
    </source>
</evidence>
<evidence type="ECO:0000256" key="1">
    <source>
        <dbReference type="SAM" id="MobiDB-lite"/>
    </source>
</evidence>
<dbReference type="InterPro" id="IPR056041">
    <property type="entry name" value="DUF7624"/>
</dbReference>
<name>A0A9P4J9S6_9PEZI</name>
<reference evidence="3" key="1">
    <citation type="journal article" date="2020" name="Stud. Mycol.">
        <title>101 Dothideomycetes genomes: a test case for predicting lifestyles and emergence of pathogens.</title>
        <authorList>
            <person name="Haridas S."/>
            <person name="Albert R."/>
            <person name="Binder M."/>
            <person name="Bloem J."/>
            <person name="Labutti K."/>
            <person name="Salamov A."/>
            <person name="Andreopoulos B."/>
            <person name="Baker S."/>
            <person name="Barry K."/>
            <person name="Bills G."/>
            <person name="Bluhm B."/>
            <person name="Cannon C."/>
            <person name="Castanera R."/>
            <person name="Culley D."/>
            <person name="Daum C."/>
            <person name="Ezra D."/>
            <person name="Gonzalez J."/>
            <person name="Henrissat B."/>
            <person name="Kuo A."/>
            <person name="Liang C."/>
            <person name="Lipzen A."/>
            <person name="Lutzoni F."/>
            <person name="Magnuson J."/>
            <person name="Mondo S."/>
            <person name="Nolan M."/>
            <person name="Ohm R."/>
            <person name="Pangilinan J."/>
            <person name="Park H.-J."/>
            <person name="Ramirez L."/>
            <person name="Alfaro M."/>
            <person name="Sun H."/>
            <person name="Tritt A."/>
            <person name="Yoshinaga Y."/>
            <person name="Zwiers L.-H."/>
            <person name="Turgeon B."/>
            <person name="Goodwin S."/>
            <person name="Spatafora J."/>
            <person name="Crous P."/>
            <person name="Grigoriev I."/>
        </authorList>
    </citation>
    <scope>NUCLEOTIDE SEQUENCE</scope>
    <source>
        <strain evidence="3">CBS 260.36</strain>
    </source>
</reference>
<feature type="region of interest" description="Disordered" evidence="1">
    <location>
        <begin position="1"/>
        <end position="132"/>
    </location>
</feature>
<dbReference type="OrthoDB" id="5230484at2759"/>
<protein>
    <recommendedName>
        <fullName evidence="2">DUF7624 domain-containing protein</fullName>
    </recommendedName>
</protein>